<comment type="caution">
    <text evidence="12">The sequence shown here is derived from an EMBL/GenBank/DDBJ whole genome shotgun (WGS) entry which is preliminary data.</text>
</comment>
<dbReference type="InterPro" id="IPR019576">
    <property type="entry name" value="Pyridoxamine_oxidase_dimer_C"/>
</dbReference>
<dbReference type="SUPFAM" id="SSF50475">
    <property type="entry name" value="FMN-binding split barrel"/>
    <property type="match status" value="1"/>
</dbReference>
<keyword evidence="4 9" id="KW-0288">FMN</keyword>
<evidence type="ECO:0000259" key="10">
    <source>
        <dbReference type="Pfam" id="PF01243"/>
    </source>
</evidence>
<evidence type="ECO:0000256" key="7">
    <source>
        <dbReference type="ARBA" id="ARBA00060587"/>
    </source>
</evidence>
<dbReference type="EMBL" id="DSJL01000011">
    <property type="protein sequence ID" value="HEF66264.1"/>
    <property type="molecule type" value="Genomic_DNA"/>
</dbReference>
<accession>A0A7C1FT74</accession>
<feature type="binding site" evidence="9">
    <location>
        <position position="97"/>
    </location>
    <ligand>
        <name>FMN</name>
        <dbReference type="ChEBI" id="CHEBI:58210"/>
    </ligand>
</feature>
<feature type="binding site" evidence="9">
    <location>
        <position position="200"/>
    </location>
    <ligand>
        <name>FMN</name>
        <dbReference type="ChEBI" id="CHEBI:58210"/>
    </ligand>
</feature>
<keyword evidence="6" id="KW-0664">Pyridoxine biosynthesis</keyword>
<comment type="cofactor">
    <cofactor evidence="9">
        <name>FMN</name>
        <dbReference type="ChEBI" id="CHEBI:58210"/>
    </cofactor>
    <text evidence="9">Binds 1 FMN per subunit.</text>
</comment>
<dbReference type="AlphaFoldDB" id="A0A7C1FT74"/>
<dbReference type="Gene3D" id="2.30.110.10">
    <property type="entry name" value="Electron Transport, Fmn-binding Protein, Chain A"/>
    <property type="match status" value="1"/>
</dbReference>
<dbReference type="FunFam" id="2.30.110.10:FF:000020">
    <property type="entry name" value="PNPO isoform 11"/>
    <property type="match status" value="1"/>
</dbReference>
<keyword evidence="3" id="KW-0285">Flavoprotein</keyword>
<reference evidence="12" key="1">
    <citation type="journal article" date="2020" name="mSystems">
        <title>Genome- and Community-Level Interaction Insights into Carbon Utilization and Element Cycling Functions of Hydrothermarchaeota in Hydrothermal Sediment.</title>
        <authorList>
            <person name="Zhou Z."/>
            <person name="Liu Y."/>
            <person name="Xu W."/>
            <person name="Pan J."/>
            <person name="Luo Z.H."/>
            <person name="Li M."/>
        </authorList>
    </citation>
    <scope>NUCLEOTIDE SEQUENCE [LARGE SCALE GENOMIC DNA]</scope>
    <source>
        <strain evidence="12">SpSt-222</strain>
    </source>
</reference>
<evidence type="ECO:0000259" key="11">
    <source>
        <dbReference type="Pfam" id="PF10590"/>
    </source>
</evidence>
<sequence>MLYGKPWGRTVVEGVDVLRALHRWEHQDRPLHRRDLAPDPLEQFLRWYREAEEAGLRYPNAMALATATRDGRPSVRMVLLRGADEQGFVFYTNLESRKGQELAENPRAALLFYWEPLERQVRIEGHVELVSDAEADEYFATRPYGSQISAWASAQSQPIASREELEQRHRAFAERFPEGAVPRPPFWGGFRVRPVVYEFWQGRPDRLHDRFRYERQPDGSWSIERLQP</sequence>
<evidence type="ECO:0000256" key="2">
    <source>
        <dbReference type="ARBA" id="ARBA00011738"/>
    </source>
</evidence>
<dbReference type="NCBIfam" id="TIGR00558">
    <property type="entry name" value="pdxH"/>
    <property type="match status" value="1"/>
</dbReference>
<evidence type="ECO:0000256" key="4">
    <source>
        <dbReference type="ARBA" id="ARBA00022643"/>
    </source>
</evidence>
<organism evidence="12">
    <name type="scientific">Thermomicrobium roseum</name>
    <dbReference type="NCBI Taxonomy" id="500"/>
    <lineage>
        <taxon>Bacteria</taxon>
        <taxon>Pseudomonadati</taxon>
        <taxon>Thermomicrobiota</taxon>
        <taxon>Thermomicrobia</taxon>
        <taxon>Thermomicrobiales</taxon>
        <taxon>Thermomicrobiaceae</taxon>
        <taxon>Thermomicrobium</taxon>
    </lineage>
</organism>
<comment type="similarity">
    <text evidence="1">Belongs to the pyridoxamine 5'-phosphate oxidase family.</text>
</comment>
<evidence type="ECO:0000256" key="9">
    <source>
        <dbReference type="PIRSR" id="PIRSR000190-2"/>
    </source>
</evidence>
<evidence type="ECO:0000313" key="12">
    <source>
        <dbReference type="EMBL" id="HEF66264.1"/>
    </source>
</evidence>
<dbReference type="PANTHER" id="PTHR10851:SF0">
    <property type="entry name" value="PYRIDOXINE-5'-PHOSPHATE OXIDASE"/>
    <property type="match status" value="1"/>
</dbReference>
<feature type="binding site" evidence="9">
    <location>
        <begin position="91"/>
        <end position="92"/>
    </location>
    <ligand>
        <name>FMN</name>
        <dbReference type="ChEBI" id="CHEBI:58210"/>
    </ligand>
</feature>
<evidence type="ECO:0000256" key="5">
    <source>
        <dbReference type="ARBA" id="ARBA00023002"/>
    </source>
</evidence>
<dbReference type="NCBIfam" id="NF004231">
    <property type="entry name" value="PRK05679.1"/>
    <property type="match status" value="1"/>
</dbReference>
<evidence type="ECO:0000256" key="8">
    <source>
        <dbReference type="NCBIfam" id="TIGR00558"/>
    </source>
</evidence>
<gene>
    <name evidence="12" type="primary">pdxH</name>
    <name evidence="12" type="ORF">ENP47_11820</name>
</gene>
<comment type="pathway">
    <text evidence="7">Cofactor metabolism.</text>
</comment>
<dbReference type="Pfam" id="PF01243">
    <property type="entry name" value="PNPOx_N"/>
    <property type="match status" value="1"/>
</dbReference>
<keyword evidence="5 12" id="KW-0560">Oxidoreductase</keyword>
<feature type="binding site" evidence="9">
    <location>
        <position position="98"/>
    </location>
    <ligand>
        <name>FMN</name>
        <dbReference type="ChEBI" id="CHEBI:58210"/>
    </ligand>
</feature>
<dbReference type="InterPro" id="IPR011576">
    <property type="entry name" value="Pyridox_Oxase_N"/>
</dbReference>
<dbReference type="GO" id="GO:0004733">
    <property type="term" value="F:pyridoxamine phosphate oxidase activity"/>
    <property type="evidence" value="ECO:0007669"/>
    <property type="project" value="UniProtKB-UniRule"/>
</dbReference>
<feature type="binding site" evidence="9">
    <location>
        <position position="210"/>
    </location>
    <ligand>
        <name>FMN</name>
        <dbReference type="ChEBI" id="CHEBI:58210"/>
    </ligand>
</feature>
<dbReference type="InterPro" id="IPR012349">
    <property type="entry name" value="Split_barrel_FMN-bd"/>
</dbReference>
<dbReference type="PANTHER" id="PTHR10851">
    <property type="entry name" value="PYRIDOXINE-5-PHOSPHATE OXIDASE"/>
    <property type="match status" value="1"/>
</dbReference>
<dbReference type="GO" id="GO:0008615">
    <property type="term" value="P:pyridoxine biosynthetic process"/>
    <property type="evidence" value="ECO:0007669"/>
    <property type="project" value="UniProtKB-UniRule"/>
</dbReference>
<dbReference type="InterPro" id="IPR000659">
    <property type="entry name" value="Pyridox_Oxase"/>
</dbReference>
<dbReference type="HAMAP" id="MF_01629">
    <property type="entry name" value="PdxH"/>
    <property type="match status" value="1"/>
</dbReference>
<proteinExistence type="inferred from homology"/>
<evidence type="ECO:0000256" key="3">
    <source>
        <dbReference type="ARBA" id="ARBA00022630"/>
    </source>
</evidence>
<dbReference type="GO" id="GO:0010181">
    <property type="term" value="F:FMN binding"/>
    <property type="evidence" value="ECO:0007669"/>
    <property type="project" value="UniProtKB-UniRule"/>
</dbReference>
<evidence type="ECO:0000256" key="6">
    <source>
        <dbReference type="ARBA" id="ARBA00023096"/>
    </source>
</evidence>
<name>A0A7C1FT74_THERO</name>
<protein>
    <recommendedName>
        <fullName evidence="8">Pyridoxamine 5'-phosphate oxidase</fullName>
        <ecNumber evidence="8">1.4.3.5</ecNumber>
    </recommendedName>
</protein>
<dbReference type="PIRSF" id="PIRSF000190">
    <property type="entry name" value="Pyd_amn-ph_oxd"/>
    <property type="match status" value="1"/>
</dbReference>
<feature type="domain" description="Pyridoxamine 5'-phosphate oxidase N-terminal" evidence="10">
    <location>
        <begin position="50"/>
        <end position="167"/>
    </location>
</feature>
<evidence type="ECO:0000256" key="1">
    <source>
        <dbReference type="ARBA" id="ARBA00007301"/>
    </source>
</evidence>
<feature type="domain" description="Pyridoxine 5'-phosphate oxidase dimerisation C-terminal" evidence="11">
    <location>
        <begin position="187"/>
        <end position="228"/>
    </location>
</feature>
<dbReference type="PROSITE" id="PS01064">
    <property type="entry name" value="PYRIDOX_OXIDASE"/>
    <property type="match status" value="1"/>
</dbReference>
<dbReference type="InterPro" id="IPR019740">
    <property type="entry name" value="Pyridox_Oxase_CS"/>
</dbReference>
<comment type="subunit">
    <text evidence="2">Homodimer.</text>
</comment>
<feature type="binding site" evidence="9">
    <location>
        <begin position="155"/>
        <end position="156"/>
    </location>
    <ligand>
        <name>FMN</name>
        <dbReference type="ChEBI" id="CHEBI:58210"/>
    </ligand>
</feature>
<dbReference type="Pfam" id="PF10590">
    <property type="entry name" value="PNP_phzG_C"/>
    <property type="match status" value="1"/>
</dbReference>
<dbReference type="EC" id="1.4.3.5" evidence="8"/>
<feature type="binding site" evidence="9">
    <location>
        <position position="120"/>
    </location>
    <ligand>
        <name>FMN</name>
        <dbReference type="ChEBI" id="CHEBI:58210"/>
    </ligand>
</feature>